<evidence type="ECO:0000313" key="1">
    <source>
        <dbReference type="EMBL" id="PSL08028.1"/>
    </source>
</evidence>
<dbReference type="Proteomes" id="UP000240708">
    <property type="component" value="Unassembled WGS sequence"/>
</dbReference>
<reference evidence="1 2" key="1">
    <citation type="submission" date="2018-03" db="EMBL/GenBank/DDBJ databases">
        <title>Genomic Encyclopedia of Archaeal and Bacterial Type Strains, Phase II (KMG-II): from individual species to whole genera.</title>
        <authorList>
            <person name="Goeker M."/>
        </authorList>
    </citation>
    <scope>NUCLEOTIDE SEQUENCE [LARGE SCALE GENOMIC DNA]</scope>
    <source>
        <strain evidence="1 2">DSM 28057</strain>
    </source>
</reference>
<name>A0A2P8EEY4_9BACT</name>
<dbReference type="EMBL" id="PYGF01000001">
    <property type="protein sequence ID" value="PSL08028.1"/>
    <property type="molecule type" value="Genomic_DNA"/>
</dbReference>
<comment type="caution">
    <text evidence="1">The sequence shown here is derived from an EMBL/GenBank/DDBJ whole genome shotgun (WGS) entry which is preliminary data.</text>
</comment>
<proteinExistence type="predicted"/>
<dbReference type="Pfam" id="PF20118">
    <property type="entry name" value="DUF6508"/>
    <property type="match status" value="1"/>
</dbReference>
<dbReference type="OrthoDB" id="839060at2"/>
<evidence type="ECO:0000313" key="2">
    <source>
        <dbReference type="Proteomes" id="UP000240708"/>
    </source>
</evidence>
<dbReference type="RefSeq" id="WP_106566047.1">
    <property type="nucleotide sequence ID" value="NZ_PYGF01000001.1"/>
</dbReference>
<sequence>MKPVFTPLEEIAYFLEGEDGRLVIQGLMPFVREIEEQIEKLKKAIPLHLTEGTLQKYLDMDGIKTDLKRYISESGLLVGYNWEDWMEGKEMLDGVRPLSKINKIKACKMLTLVIRRDASEFGYFEYHLKKGTILDLLKKLLEKEGLS</sequence>
<protein>
    <submittedName>
        <fullName evidence="1">Uncharacterized protein</fullName>
    </submittedName>
</protein>
<dbReference type="InterPro" id="IPR045425">
    <property type="entry name" value="DUF6508"/>
</dbReference>
<gene>
    <name evidence="1" type="ORF">CLV48_101970</name>
</gene>
<accession>A0A2P8EEY4</accession>
<organism evidence="1 2">
    <name type="scientific">Cecembia rubra</name>
    <dbReference type="NCBI Taxonomy" id="1485585"/>
    <lineage>
        <taxon>Bacteria</taxon>
        <taxon>Pseudomonadati</taxon>
        <taxon>Bacteroidota</taxon>
        <taxon>Cytophagia</taxon>
        <taxon>Cytophagales</taxon>
        <taxon>Cyclobacteriaceae</taxon>
        <taxon>Cecembia</taxon>
    </lineage>
</organism>
<dbReference type="AlphaFoldDB" id="A0A2P8EEY4"/>
<keyword evidence="2" id="KW-1185">Reference proteome</keyword>